<evidence type="ECO:0000256" key="15">
    <source>
        <dbReference type="SAM" id="Coils"/>
    </source>
</evidence>
<feature type="domain" description="Coatomer subunit gamma C-terminal" evidence="20">
    <location>
        <begin position="798"/>
        <end position="898"/>
    </location>
</feature>
<feature type="domain" description="Clathrin/coatomer adaptor adaptin-like N-terminal" evidence="17">
    <location>
        <begin position="28"/>
        <end position="545"/>
    </location>
</feature>
<dbReference type="InterPro" id="IPR032154">
    <property type="entry name" value="Coatomer_g_Cpla"/>
</dbReference>
<dbReference type="GO" id="GO:0000139">
    <property type="term" value="C:Golgi membrane"/>
    <property type="evidence" value="ECO:0007669"/>
    <property type="project" value="UniProtKB-SubCell"/>
</dbReference>
<dbReference type="PANTHER" id="PTHR10261">
    <property type="entry name" value="COATOMER SUBUNIT GAMMA"/>
    <property type="match status" value="1"/>
</dbReference>
<evidence type="ECO:0000313" key="23">
    <source>
        <dbReference type="Proteomes" id="UP000317494"/>
    </source>
</evidence>
<feature type="domain" description="Vps53 N-terminal" evidence="18">
    <location>
        <begin position="958"/>
        <end position="1336"/>
    </location>
</feature>
<evidence type="ECO:0000256" key="3">
    <source>
        <dbReference type="ARBA" id="ARBA00010720"/>
    </source>
</evidence>
<evidence type="ECO:0000259" key="18">
    <source>
        <dbReference type="Pfam" id="PF04100"/>
    </source>
</evidence>
<feature type="compositionally biased region" description="Low complexity" evidence="16">
    <location>
        <begin position="1671"/>
        <end position="1690"/>
    </location>
</feature>
<evidence type="ECO:0000259" key="20">
    <source>
        <dbReference type="Pfam" id="PF16381"/>
    </source>
</evidence>
<dbReference type="Gene3D" id="2.60.40.1480">
    <property type="entry name" value="Coatomer, gamma subunit, appendage domain"/>
    <property type="match status" value="1"/>
</dbReference>
<proteinExistence type="inferred from homology"/>
<dbReference type="InterPro" id="IPR009028">
    <property type="entry name" value="Coatomer/calthrin_app_sub_C"/>
</dbReference>
<dbReference type="Proteomes" id="UP000317494">
    <property type="component" value="Unassembled WGS sequence"/>
</dbReference>
<evidence type="ECO:0000259" key="19">
    <source>
        <dbReference type="Pfam" id="PF08752"/>
    </source>
</evidence>
<keyword evidence="11" id="KW-0472">Membrane</keyword>
<feature type="compositionally biased region" description="Polar residues" evidence="16">
    <location>
        <begin position="1660"/>
        <end position="1670"/>
    </location>
</feature>
<dbReference type="FunFam" id="1.25.10.10:FF:000071">
    <property type="entry name" value="Coatomer subunit gamma"/>
    <property type="match status" value="1"/>
</dbReference>
<keyword evidence="15" id="KW-0175">Coiled coil</keyword>
<evidence type="ECO:0000256" key="10">
    <source>
        <dbReference type="ARBA" id="ARBA00023034"/>
    </source>
</evidence>
<dbReference type="GO" id="GO:0006888">
    <property type="term" value="P:endoplasmic reticulum to Golgi vesicle-mediated transport"/>
    <property type="evidence" value="ECO:0007669"/>
    <property type="project" value="TreeGrafter"/>
</dbReference>
<dbReference type="PANTHER" id="PTHR10261:SF0">
    <property type="entry name" value="COATOMER SUBUNIT GAMMA-2"/>
    <property type="match status" value="1"/>
</dbReference>
<dbReference type="SUPFAM" id="SSF48371">
    <property type="entry name" value="ARM repeat"/>
    <property type="match status" value="1"/>
</dbReference>
<organism evidence="22 23">
    <name type="scientific">Synchytrium endobioticum</name>
    <dbReference type="NCBI Taxonomy" id="286115"/>
    <lineage>
        <taxon>Eukaryota</taxon>
        <taxon>Fungi</taxon>
        <taxon>Fungi incertae sedis</taxon>
        <taxon>Chytridiomycota</taxon>
        <taxon>Chytridiomycota incertae sedis</taxon>
        <taxon>Chytridiomycetes</taxon>
        <taxon>Synchytriales</taxon>
        <taxon>Synchytriaceae</taxon>
        <taxon>Synchytrium</taxon>
    </lineage>
</organism>
<dbReference type="VEuPathDB" id="FungiDB:SeMB42_g04691"/>
<dbReference type="GO" id="GO:0030126">
    <property type="term" value="C:COPI vesicle coat"/>
    <property type="evidence" value="ECO:0007669"/>
    <property type="project" value="InterPro"/>
</dbReference>
<dbReference type="Pfam" id="PF16381">
    <property type="entry name" value="Coatomer_g_Cpla"/>
    <property type="match status" value="1"/>
</dbReference>
<accession>A0A507CWB8</accession>
<dbReference type="STRING" id="286115.A0A507CWB8"/>
<comment type="similarity">
    <text evidence="3">Belongs to the COPG family.</text>
</comment>
<dbReference type="Pfam" id="PF16854">
    <property type="entry name" value="VPS53_C"/>
    <property type="match status" value="1"/>
</dbReference>
<evidence type="ECO:0000256" key="4">
    <source>
        <dbReference type="ARBA" id="ARBA00011775"/>
    </source>
</evidence>
<feature type="domain" description="Vps53 C-terminal" evidence="21">
    <location>
        <begin position="1551"/>
        <end position="1637"/>
    </location>
</feature>
<dbReference type="Gene3D" id="1.25.10.10">
    <property type="entry name" value="Leucine-rich Repeat Variant"/>
    <property type="match status" value="2"/>
</dbReference>
<dbReference type="InterPro" id="IPR011989">
    <property type="entry name" value="ARM-like"/>
</dbReference>
<comment type="subunit">
    <text evidence="4">Oligomeric complex that consists of at least the alpha, beta, beta', gamma, delta, epsilon and zeta subunits.</text>
</comment>
<evidence type="ECO:0000256" key="5">
    <source>
        <dbReference type="ARBA" id="ARBA00022448"/>
    </source>
</evidence>
<keyword evidence="23" id="KW-1185">Reference proteome</keyword>
<evidence type="ECO:0000313" key="22">
    <source>
        <dbReference type="EMBL" id="TPX43497.1"/>
    </source>
</evidence>
<evidence type="ECO:0000256" key="14">
    <source>
        <dbReference type="ARBA" id="ARBA00081297"/>
    </source>
</evidence>
<keyword evidence="8" id="KW-0931">ER-Golgi transport</keyword>
<evidence type="ECO:0000256" key="2">
    <source>
        <dbReference type="ARBA" id="ARBA00004347"/>
    </source>
</evidence>
<feature type="region of interest" description="Disordered" evidence="16">
    <location>
        <begin position="1660"/>
        <end position="1690"/>
    </location>
</feature>
<keyword evidence="12" id="KW-0968">Cytoplasmic vesicle</keyword>
<dbReference type="InterPro" id="IPR002553">
    <property type="entry name" value="Clathrin/coatomer_adapt-like_N"/>
</dbReference>
<dbReference type="GO" id="GO:0005793">
    <property type="term" value="C:endoplasmic reticulum-Golgi intermediate compartment"/>
    <property type="evidence" value="ECO:0007669"/>
    <property type="project" value="TreeGrafter"/>
</dbReference>
<dbReference type="GO" id="GO:0005198">
    <property type="term" value="F:structural molecule activity"/>
    <property type="evidence" value="ECO:0007669"/>
    <property type="project" value="InterPro"/>
</dbReference>
<evidence type="ECO:0000256" key="11">
    <source>
        <dbReference type="ARBA" id="ARBA00023136"/>
    </source>
</evidence>
<reference evidence="22 23" key="1">
    <citation type="journal article" date="2019" name="Sci. Rep.">
        <title>Comparative genomics of chytrid fungi reveal insights into the obligate biotrophic and pathogenic lifestyle of Synchytrium endobioticum.</title>
        <authorList>
            <person name="van de Vossenberg B.T.L.H."/>
            <person name="Warris S."/>
            <person name="Nguyen H.D.T."/>
            <person name="van Gent-Pelzer M.P.E."/>
            <person name="Joly D.L."/>
            <person name="van de Geest H.C."/>
            <person name="Bonants P.J.M."/>
            <person name="Smith D.S."/>
            <person name="Levesque C.A."/>
            <person name="van der Lee T.A.J."/>
        </authorList>
    </citation>
    <scope>NUCLEOTIDE SEQUENCE [LARGE SCALE GENOMIC DNA]</scope>
    <source>
        <strain evidence="22 23">MB42</strain>
    </source>
</reference>
<comment type="caution">
    <text evidence="22">The sequence shown here is derived from an EMBL/GenBank/DDBJ whole genome shotgun (WGS) entry which is preliminary data.</text>
</comment>
<dbReference type="InterPro" id="IPR007234">
    <property type="entry name" value="Vps53_N"/>
</dbReference>
<keyword evidence="9" id="KW-0653">Protein transport</keyword>
<feature type="coiled-coil region" evidence="15">
    <location>
        <begin position="983"/>
        <end position="1042"/>
    </location>
</feature>
<sequence>MSTIPRLLSPGGKKDEDSGVEGFYNVDKSTVLQEARAFNESPINPRKCRHIITKLLYLIYQGETFGTKEATETFFSITKLFQCQDVSLRQIVYLVIKELSQVAEDVIMITSSVTKDMNAKADIIYRPNAIRALCKITDSSMLQGIERFLKQAIVDKNPAVASAALVSSLHLYQSNKEVVKRWANEVQEAINSKGVITQYHALGLMYHIRQHDRMAVIKMVQSYARAPGSLRSPFAYCLLIRYAAKIMDEEHENGGGRSMYPQLEAWLRHKNDMVIYEAARAICNLRDVTAKELFPPVSALQLMLVNHKPALKFAAIRTLNRLALNHPAAVSPGNIEMEKLITDPNRSIATFAITTLLKTGNEASVDRLMKQISTFMNEISDEFKIIVIDAIRSLCLKFPAKQMLMLSFLSNVLRDEGGYDYKRAIVEAIFDIIYHVPESKEHALAHLCEFIEDCEFTKLAVRILYLLGVEGPKAPNPSKYIRYIYNRVILENATVRAAAVSSLARFAAENAELRDRIQVLLNRCLDDVDDEVRDRAALYLAILENPELCRKYIANETTFSWASLERNLLAYLSSTSHLQPFDISTTPVVTKAHEEAERMRVKAANQEAAMGVPTLAAPSAAAANAAQSQGPATTSANVGGDMQSMYVGQMDKIPQLAGLGQLFKSSNPVELTEPELEYVVTCIKHVFAEHLVLQFNCTNTMNDQLLENVTITTGIESADENAGKMSLATVIPAAKLGYGIPQVIYSVFRRPGGICPIAAFSNTMKFVVKDCDPDTGEPDDDQGYNHEYPLDTLELTTADYVLPTYVADFKGTWDKMGTDNEIVEAYSLTAATSIKQAVTTVTDLLGMMAVENTNQVKDKAGTHVLLLSGIFAGGVPVLVRARMAFDPASGVTLELGVRRRAYLTMAPTMSDVIMLLNDASSYELGADQQQQHEVVQLAPDIESQVSTVLAVKDPLDGQDFDPVIYINALFPNEQSLSTVDTVLTKLKAKIRNLDQEIRDLVRSQTDAGGQMRAELEATKKSMQELFARIKLIKEKAKQSEEMVHEITKDIKSLDHAKKNLATSITVLKRLQILVSALDQLRVVGSRKQYTEAAQVLQVVVQLLQHFRSYRAVRQIAVLCESATTIQSELKRQIFNDFDAGFVGGNLRSQLKQLSDACLVIEVLEGDAKRQLVEWYTDFLLKDYRNIFRNSTDVGGLDNVSRRYAWLKRILKTYDDEHSQIFPMSWNVAEALCDKFCLETKKDLESVLIKLGATVDSKIMLQALQQTIDFESKLGMRFGSRVGEEVGTPIVDFDGGVTPVNSKFSKAISSGFEASLVYYIESEDRVLAGMIDSYKAKSEEEEGIYTSSTDLFYFYRQSLVQCAKLSTRKPFLEMCRMFGKWLKAYADILQAKLPKDDGRSRTVTDDELRIICFVINTGDYCTSTTSQLEEKLHEKIDLEFKAQVNFDKEREALLSVTSNGIKALVRALESVCDGPLNSVPRQSWSAVDAVGDQSKFVSQVASALGPCASGVRQALGSAKFYRSFCDKFAESILAKWHTTIYKCKPISEIGAEQMLLDTQGLRNVLVDMANIGSDLSAQTQPPAPYLKILAKGVTRIEQLLKVVMSPHDPPEGLVHNYMLLFNDASVPNFQKVLDLKGLKRADQQAVIEVFQQRVALGPSAGSSGFAQSTGNHSNAAAGHSTGSSAASASASSASTKAQHQFQQFTKFVSGGMGMGKGRNI</sequence>
<dbReference type="InterPro" id="IPR013040">
    <property type="entry name" value="Coatomer_gsu_app_Ig-like_dom"/>
</dbReference>
<dbReference type="GO" id="GO:0009306">
    <property type="term" value="P:protein secretion"/>
    <property type="evidence" value="ECO:0007669"/>
    <property type="project" value="TreeGrafter"/>
</dbReference>
<dbReference type="Pfam" id="PF01602">
    <property type="entry name" value="Adaptin_N"/>
    <property type="match status" value="1"/>
</dbReference>
<dbReference type="InterPro" id="IPR037067">
    <property type="entry name" value="Coatomer_gsu_app_sf"/>
</dbReference>
<evidence type="ECO:0000256" key="12">
    <source>
        <dbReference type="ARBA" id="ARBA00023329"/>
    </source>
</evidence>
<dbReference type="Pfam" id="PF04100">
    <property type="entry name" value="Vps53_N"/>
    <property type="match status" value="1"/>
</dbReference>
<keyword evidence="10" id="KW-0333">Golgi apparatus</keyword>
<evidence type="ECO:0000259" key="21">
    <source>
        <dbReference type="Pfam" id="PF16854"/>
    </source>
</evidence>
<evidence type="ECO:0000256" key="1">
    <source>
        <dbReference type="ARBA" id="ARBA00004255"/>
    </source>
</evidence>
<evidence type="ECO:0000259" key="17">
    <source>
        <dbReference type="Pfam" id="PF01602"/>
    </source>
</evidence>
<comment type="function">
    <text evidence="13">The coatomer is a cytosolic protein complex that binds to dilysine motifs and reversibly associates with Golgi non-clathrin-coated vesicles, which further mediate biosynthetic protein transport from the ER, via the Golgi up to the trans Golgi network. Coatomer complex is required for budding from Golgi membranes, and is essential for the retrograde Golgi-to-ER transport of dilysine-tagged proteins.</text>
</comment>
<evidence type="ECO:0000256" key="7">
    <source>
        <dbReference type="ARBA" id="ARBA00022737"/>
    </source>
</evidence>
<name>A0A507CWB8_9FUNG</name>
<dbReference type="SUPFAM" id="SSF49348">
    <property type="entry name" value="Clathrin adaptor appendage domain"/>
    <property type="match status" value="1"/>
</dbReference>
<evidence type="ECO:0000256" key="16">
    <source>
        <dbReference type="SAM" id="MobiDB-lite"/>
    </source>
</evidence>
<dbReference type="Pfam" id="PF08752">
    <property type="entry name" value="COP-gamma_platf"/>
    <property type="match status" value="1"/>
</dbReference>
<dbReference type="FunFam" id="2.60.40.1480:FF:000001">
    <property type="entry name" value="Coatomer subunit gamma"/>
    <property type="match status" value="1"/>
</dbReference>
<evidence type="ECO:0000256" key="13">
    <source>
        <dbReference type="ARBA" id="ARBA00025536"/>
    </source>
</evidence>
<dbReference type="InterPro" id="IPR012295">
    <property type="entry name" value="TBP_dom_sf"/>
</dbReference>
<keyword evidence="7" id="KW-0677">Repeat</keyword>
<dbReference type="Gene3D" id="3.30.310.10">
    <property type="entry name" value="TATA-Binding Protein"/>
    <property type="match status" value="1"/>
</dbReference>
<dbReference type="InterPro" id="IPR013041">
    <property type="entry name" value="Clathrin_app_Ig-like_sf"/>
</dbReference>
<dbReference type="InterPro" id="IPR017106">
    <property type="entry name" value="Coatomer_gsu"/>
</dbReference>
<dbReference type="SUPFAM" id="SSF55711">
    <property type="entry name" value="Subdomain of clathrin and coatomer appendage domain"/>
    <property type="match status" value="1"/>
</dbReference>
<dbReference type="Gene3D" id="1.10.357.110">
    <property type="entry name" value="Vacuolar protein sorting-associated protein 53, C-terminus"/>
    <property type="match status" value="1"/>
</dbReference>
<feature type="domain" description="Coatomer gamma subunit appendage Ig-like subdomain" evidence="19">
    <location>
        <begin position="646"/>
        <end position="796"/>
    </location>
</feature>
<dbReference type="InterPro" id="IPR031745">
    <property type="entry name" value="Vps53_C"/>
</dbReference>
<evidence type="ECO:0000256" key="8">
    <source>
        <dbReference type="ARBA" id="ARBA00022892"/>
    </source>
</evidence>
<gene>
    <name evidence="22" type="ORF">SeMB42_g04691</name>
</gene>
<dbReference type="InterPro" id="IPR016024">
    <property type="entry name" value="ARM-type_fold"/>
</dbReference>
<dbReference type="InterPro" id="IPR038260">
    <property type="entry name" value="Vps53_C_sf"/>
</dbReference>
<protein>
    <recommendedName>
        <fullName evidence="14">Gamma-coat protein</fullName>
    </recommendedName>
</protein>
<evidence type="ECO:0000256" key="6">
    <source>
        <dbReference type="ARBA" id="ARBA00022490"/>
    </source>
</evidence>
<dbReference type="GO" id="GO:0006886">
    <property type="term" value="P:intracellular protein transport"/>
    <property type="evidence" value="ECO:0007669"/>
    <property type="project" value="InterPro"/>
</dbReference>
<comment type="subcellular location">
    <subcellularLocation>
        <location evidence="2">Cytoplasmic vesicle</location>
        <location evidence="2">COPI-coated vesicle membrane</location>
        <topology evidence="2">Peripheral membrane protein</topology>
        <orientation evidence="2">Cytoplasmic side</orientation>
    </subcellularLocation>
    <subcellularLocation>
        <location evidence="1">Golgi apparatus membrane</location>
        <topology evidence="1">Peripheral membrane protein</topology>
        <orientation evidence="1">Cytoplasmic side</orientation>
    </subcellularLocation>
</comment>
<dbReference type="FunFam" id="1.25.10.10:FF:000382">
    <property type="entry name" value="Coatomer subunit gamma"/>
    <property type="match status" value="1"/>
</dbReference>
<dbReference type="EMBL" id="QEAN01000197">
    <property type="protein sequence ID" value="TPX43497.1"/>
    <property type="molecule type" value="Genomic_DNA"/>
</dbReference>
<keyword evidence="5" id="KW-0813">Transport</keyword>
<dbReference type="GO" id="GO:0006891">
    <property type="term" value="P:intra-Golgi vesicle-mediated transport"/>
    <property type="evidence" value="ECO:0007669"/>
    <property type="project" value="TreeGrafter"/>
</dbReference>
<evidence type="ECO:0000256" key="9">
    <source>
        <dbReference type="ARBA" id="ARBA00022927"/>
    </source>
</evidence>
<keyword evidence="6" id="KW-0963">Cytoplasm</keyword>
<dbReference type="FunFam" id="3.30.310.10:FF:000011">
    <property type="entry name" value="Coatomer subunit gamma"/>
    <property type="match status" value="1"/>
</dbReference>
<dbReference type="GO" id="GO:0005783">
    <property type="term" value="C:endoplasmic reticulum"/>
    <property type="evidence" value="ECO:0007669"/>
    <property type="project" value="TreeGrafter"/>
</dbReference>